<feature type="transmembrane region" description="Helical" evidence="8">
    <location>
        <begin position="301"/>
        <end position="318"/>
    </location>
</feature>
<evidence type="ECO:0000313" key="13">
    <source>
        <dbReference type="Proteomes" id="UP000509383"/>
    </source>
</evidence>
<feature type="transmembrane region" description="Helical" evidence="8">
    <location>
        <begin position="240"/>
        <end position="259"/>
    </location>
</feature>
<evidence type="ECO:0000259" key="10">
    <source>
        <dbReference type="PROSITE" id="PS50109"/>
    </source>
</evidence>
<dbReference type="InterPro" id="IPR011623">
    <property type="entry name" value="7TMR_DISM_rcpt_extracell_dom1"/>
</dbReference>
<feature type="transmembrane region" description="Helical" evidence="8">
    <location>
        <begin position="271"/>
        <end position="295"/>
    </location>
</feature>
<dbReference type="Proteomes" id="UP000509383">
    <property type="component" value="Chromosome"/>
</dbReference>
<dbReference type="Proteomes" id="UP001054892">
    <property type="component" value="Unassembled WGS sequence"/>
</dbReference>
<dbReference type="Gene3D" id="1.10.287.130">
    <property type="match status" value="1"/>
</dbReference>
<evidence type="ECO:0000256" key="8">
    <source>
        <dbReference type="SAM" id="Phobius"/>
    </source>
</evidence>
<comment type="catalytic activity">
    <reaction evidence="1">
        <text>ATP + protein L-histidine = ADP + protein N-phospho-L-histidine.</text>
        <dbReference type="EC" id="2.7.13.3"/>
    </reaction>
</comment>
<keyword evidence="5" id="KW-0418">Kinase</keyword>
<feature type="chain" id="PRO_5026949644" description="histidine kinase" evidence="9">
    <location>
        <begin position="23"/>
        <end position="671"/>
    </location>
</feature>
<keyword evidence="9" id="KW-0732">Signal</keyword>
<dbReference type="InterPro" id="IPR005467">
    <property type="entry name" value="His_kinase_dom"/>
</dbReference>
<dbReference type="SMART" id="SM00388">
    <property type="entry name" value="HisKA"/>
    <property type="match status" value="1"/>
</dbReference>
<dbReference type="InterPro" id="IPR011622">
    <property type="entry name" value="7TMR_DISM_rcpt_extracell_dom2"/>
</dbReference>
<feature type="transmembrane region" description="Helical" evidence="8">
    <location>
        <begin position="179"/>
        <end position="199"/>
    </location>
</feature>
<gene>
    <name evidence="11" type="ORF">TUM18999_21850</name>
    <name evidence="12" type="ORF">TUM20286_59360</name>
</gene>
<keyword evidence="8" id="KW-0472">Membrane</keyword>
<dbReference type="Gene3D" id="3.30.565.10">
    <property type="entry name" value="Histidine kinase-like ATPase, C-terminal domain"/>
    <property type="match status" value="1"/>
</dbReference>
<keyword evidence="7" id="KW-0175">Coiled coil</keyword>
<organism evidence="11 13">
    <name type="scientific">Pseudomonas tohonis</name>
    <dbReference type="NCBI Taxonomy" id="2725477"/>
    <lineage>
        <taxon>Bacteria</taxon>
        <taxon>Pseudomonadati</taxon>
        <taxon>Pseudomonadota</taxon>
        <taxon>Gammaproteobacteria</taxon>
        <taxon>Pseudomonadales</taxon>
        <taxon>Pseudomonadaceae</taxon>
        <taxon>Pseudomonas</taxon>
    </lineage>
</organism>
<feature type="coiled-coil region" evidence="7">
    <location>
        <begin position="382"/>
        <end position="448"/>
    </location>
</feature>
<dbReference type="InterPro" id="IPR003661">
    <property type="entry name" value="HisK_dim/P_dom"/>
</dbReference>
<dbReference type="Gene3D" id="2.60.40.2380">
    <property type="match status" value="1"/>
</dbReference>
<dbReference type="SUPFAM" id="SSF47384">
    <property type="entry name" value="Homodimeric domain of signal transducing histidine kinase"/>
    <property type="match status" value="1"/>
</dbReference>
<dbReference type="PANTHER" id="PTHR43711">
    <property type="entry name" value="TWO-COMPONENT HISTIDINE KINASE"/>
    <property type="match status" value="1"/>
</dbReference>
<evidence type="ECO:0000256" key="3">
    <source>
        <dbReference type="ARBA" id="ARBA00022553"/>
    </source>
</evidence>
<feature type="domain" description="Histidine kinase" evidence="10">
    <location>
        <begin position="452"/>
        <end position="665"/>
    </location>
</feature>
<sequence length="671" mass="75214">MTRPLHFLLFCLCLLLPWQAGADTLQLGERTHGTRGYLERLDDPDGRLDAAGAMQAEGWKALPGALNAGFTRSVIWLRLQVQAGPESPERWMLTLNNALIDGVTLYDYETGGAPRVVQGGESINRKNWEVDYRTPSFALTLQPDQPRWLLLRLEARNAMSVSVRLMPTAEFGDRTRVEYLGSGLYFGIYLALIVFHSVFWRMTRAPESGWYLIYVSCCIAIESLSYGLPQQVFGIPGSISDRMLGCGLAASLPLGFIFAQRQLRPRDMVSLRRVLTVLSVVIGLASATAVLAGHYQTGAPLVQIASLLTIPLLIGMAVRMLFQGHASARVFLLIFGIYYAGVIVSFLRNLGIVPTSFATDNAAALGTLLHMLLMSMRIINHYRKLKDEKSRAESRLKHVLQDQNAHLERQIDARTLELRDEIRRRTELEGELRELLRQEQRIREEQRDFVAMVSHEFRTPLAIIATSAQQIARNLGSAPERNEQRCQNIRESTTRLLTLVDNYLNHDRMAETSTELRRTEENLPELLARSTSDVPPGRTRIEYHSQRQTLHCDTGLTRIALRNLIANADRHAPADSVIRLDVRERTDAGMLDIRVVNEGPEIPREQAPLLFQKYFRGSQAQQSPGAGLGLYLVKRIAALHGGEIALESTGKDAPICFRLSLPLEPQGRQAG</sequence>
<evidence type="ECO:0000313" key="14">
    <source>
        <dbReference type="Proteomes" id="UP001054892"/>
    </source>
</evidence>
<dbReference type="EMBL" id="BQKM01000027">
    <property type="protein sequence ID" value="GJN56184.1"/>
    <property type="molecule type" value="Genomic_DNA"/>
</dbReference>
<evidence type="ECO:0000313" key="12">
    <source>
        <dbReference type="EMBL" id="GJN56184.1"/>
    </source>
</evidence>
<keyword evidence="3" id="KW-0597">Phosphoprotein</keyword>
<keyword evidence="8" id="KW-1133">Transmembrane helix</keyword>
<evidence type="ECO:0000313" key="11">
    <source>
        <dbReference type="EMBL" id="BCG23994.1"/>
    </source>
</evidence>
<dbReference type="InterPro" id="IPR050736">
    <property type="entry name" value="Sensor_HK_Regulatory"/>
</dbReference>
<dbReference type="InterPro" id="IPR036890">
    <property type="entry name" value="HATPase_C_sf"/>
</dbReference>
<evidence type="ECO:0000256" key="5">
    <source>
        <dbReference type="ARBA" id="ARBA00022777"/>
    </source>
</evidence>
<dbReference type="GO" id="GO:0000155">
    <property type="term" value="F:phosphorelay sensor kinase activity"/>
    <property type="evidence" value="ECO:0007669"/>
    <property type="project" value="InterPro"/>
</dbReference>
<dbReference type="PANTHER" id="PTHR43711:SF1">
    <property type="entry name" value="HISTIDINE KINASE 1"/>
    <property type="match status" value="1"/>
</dbReference>
<keyword evidence="8" id="KW-0812">Transmembrane</keyword>
<evidence type="ECO:0000256" key="4">
    <source>
        <dbReference type="ARBA" id="ARBA00022679"/>
    </source>
</evidence>
<proteinExistence type="predicted"/>
<dbReference type="AlphaFoldDB" id="A0A6J4E4T6"/>
<dbReference type="EMBL" id="AP023189">
    <property type="protein sequence ID" value="BCG23994.1"/>
    <property type="molecule type" value="Genomic_DNA"/>
</dbReference>
<dbReference type="CDD" id="cd00082">
    <property type="entry name" value="HisKA"/>
    <property type="match status" value="1"/>
</dbReference>
<dbReference type="PROSITE" id="PS50109">
    <property type="entry name" value="HIS_KIN"/>
    <property type="match status" value="1"/>
</dbReference>
<dbReference type="KEGG" id="ptw:TUM18999_21850"/>
<feature type="transmembrane region" description="Helical" evidence="8">
    <location>
        <begin position="211"/>
        <end position="228"/>
    </location>
</feature>
<dbReference type="RefSeq" id="WP_173179428.1">
    <property type="nucleotide sequence ID" value="NZ_AP023189.1"/>
</dbReference>
<dbReference type="EC" id="2.7.13.3" evidence="2"/>
<dbReference type="InterPro" id="IPR004358">
    <property type="entry name" value="Sig_transdc_His_kin-like_C"/>
</dbReference>
<feature type="signal peptide" evidence="9">
    <location>
        <begin position="1"/>
        <end position="22"/>
    </location>
</feature>
<evidence type="ECO:0000256" key="7">
    <source>
        <dbReference type="SAM" id="Coils"/>
    </source>
</evidence>
<evidence type="ECO:0000256" key="6">
    <source>
        <dbReference type="ARBA" id="ARBA00023012"/>
    </source>
</evidence>
<accession>A0A6J4E4T6</accession>
<dbReference type="SUPFAM" id="SSF55874">
    <property type="entry name" value="ATPase domain of HSP90 chaperone/DNA topoisomerase II/histidine kinase"/>
    <property type="match status" value="1"/>
</dbReference>
<keyword evidence="6" id="KW-0902">Two-component regulatory system</keyword>
<reference evidence="11 13" key="1">
    <citation type="submission" date="2020-05" db="EMBL/GenBank/DDBJ databases">
        <title>Characterization of novel class B3 metallo-beta-lactamase from novel Pseudomonas species.</title>
        <authorList>
            <person name="Yamada K."/>
            <person name="Aoki K."/>
            <person name="Ishii Y."/>
        </authorList>
    </citation>
    <scope>NUCLEOTIDE SEQUENCE [LARGE SCALE GENOMIC DNA]</scope>
    <source>
        <strain evidence="11 13">TUM18999</strain>
        <strain evidence="12 14">TUM20286</strain>
    </source>
</reference>
<keyword evidence="4" id="KW-0808">Transferase</keyword>
<evidence type="ECO:0000256" key="9">
    <source>
        <dbReference type="SAM" id="SignalP"/>
    </source>
</evidence>
<protein>
    <recommendedName>
        <fullName evidence="2">histidine kinase</fullName>
        <ecNumber evidence="2">2.7.13.3</ecNumber>
    </recommendedName>
</protein>
<dbReference type="Pfam" id="PF07696">
    <property type="entry name" value="7TMR-DISMED2"/>
    <property type="match status" value="1"/>
</dbReference>
<dbReference type="PRINTS" id="PR00344">
    <property type="entry name" value="BCTRLSENSOR"/>
</dbReference>
<dbReference type="InterPro" id="IPR003594">
    <property type="entry name" value="HATPase_dom"/>
</dbReference>
<dbReference type="Pfam" id="PF00512">
    <property type="entry name" value="HisKA"/>
    <property type="match status" value="1"/>
</dbReference>
<dbReference type="CDD" id="cd00075">
    <property type="entry name" value="HATPase"/>
    <property type="match status" value="1"/>
</dbReference>
<evidence type="ECO:0000256" key="1">
    <source>
        <dbReference type="ARBA" id="ARBA00000085"/>
    </source>
</evidence>
<dbReference type="SMART" id="SM00387">
    <property type="entry name" value="HATPase_c"/>
    <property type="match status" value="1"/>
</dbReference>
<dbReference type="Pfam" id="PF02518">
    <property type="entry name" value="HATPase_c"/>
    <property type="match status" value="1"/>
</dbReference>
<feature type="transmembrane region" description="Helical" evidence="8">
    <location>
        <begin position="330"/>
        <end position="350"/>
    </location>
</feature>
<keyword evidence="14" id="KW-1185">Reference proteome</keyword>
<feature type="transmembrane region" description="Helical" evidence="8">
    <location>
        <begin position="362"/>
        <end position="379"/>
    </location>
</feature>
<name>A0A6J4E4T6_9PSED</name>
<evidence type="ECO:0000256" key="2">
    <source>
        <dbReference type="ARBA" id="ARBA00012438"/>
    </source>
</evidence>
<dbReference type="Pfam" id="PF07695">
    <property type="entry name" value="7TMR-DISM_7TM"/>
    <property type="match status" value="1"/>
</dbReference>
<dbReference type="InterPro" id="IPR036097">
    <property type="entry name" value="HisK_dim/P_sf"/>
</dbReference>